<evidence type="ECO:0000256" key="3">
    <source>
        <dbReference type="ARBA" id="ARBA00013019"/>
    </source>
</evidence>
<evidence type="ECO:0000313" key="13">
    <source>
        <dbReference type="Proteomes" id="UP000269793"/>
    </source>
</evidence>
<protein>
    <recommendedName>
        <fullName evidence="4 9">Glucose-6-phosphate 1-dehydrogenase</fullName>
        <ecNumber evidence="3 9">1.1.1.49</ecNumber>
    </recommendedName>
</protein>
<dbReference type="PANTHER" id="PTHR23429:SF0">
    <property type="entry name" value="GLUCOSE-6-PHOSPHATE 1-DEHYDROGENASE"/>
    <property type="match status" value="1"/>
</dbReference>
<dbReference type="Pfam" id="PF02781">
    <property type="entry name" value="G6PD_C"/>
    <property type="match status" value="1"/>
</dbReference>
<dbReference type="SUPFAM" id="SSF51735">
    <property type="entry name" value="NAD(P)-binding Rossmann-fold domains"/>
    <property type="match status" value="1"/>
</dbReference>
<comment type="similarity">
    <text evidence="2 9">Belongs to the glucose-6-phosphate dehydrogenase family.</text>
</comment>
<organism evidence="12 13">
    <name type="scientific">Malassezia restricta (strain ATCC 96810 / NBRC 103918 / CBS 7877)</name>
    <name type="common">Seborrheic dermatitis infection agent</name>
    <dbReference type="NCBI Taxonomy" id="425264"/>
    <lineage>
        <taxon>Eukaryota</taxon>
        <taxon>Fungi</taxon>
        <taxon>Dikarya</taxon>
        <taxon>Basidiomycota</taxon>
        <taxon>Ustilaginomycotina</taxon>
        <taxon>Malasseziomycetes</taxon>
        <taxon>Malasseziales</taxon>
        <taxon>Malasseziaceae</taxon>
        <taxon>Malassezia</taxon>
    </lineage>
</organism>
<dbReference type="Gene3D" id="3.40.50.720">
    <property type="entry name" value="NAD(P)-binding Rossmann-like Domain"/>
    <property type="match status" value="1"/>
</dbReference>
<evidence type="ECO:0000256" key="5">
    <source>
        <dbReference type="ARBA" id="ARBA00022526"/>
    </source>
</evidence>
<dbReference type="Gene3D" id="3.30.360.10">
    <property type="entry name" value="Dihydrodipicolinate Reductase, domain 2"/>
    <property type="match status" value="1"/>
</dbReference>
<feature type="domain" description="Glucose-6-phosphate dehydrogenase NAD-binding" evidence="10">
    <location>
        <begin position="17"/>
        <end position="191"/>
    </location>
</feature>
<evidence type="ECO:0000256" key="1">
    <source>
        <dbReference type="ARBA" id="ARBA00004937"/>
    </source>
</evidence>
<evidence type="ECO:0000256" key="7">
    <source>
        <dbReference type="ARBA" id="ARBA00023002"/>
    </source>
</evidence>
<dbReference type="STRING" id="425264.A0A3G2S679"/>
<dbReference type="PIRSF" id="PIRSF000110">
    <property type="entry name" value="G6PD"/>
    <property type="match status" value="1"/>
</dbReference>
<keyword evidence="8 9" id="KW-0119">Carbohydrate metabolism</keyword>
<dbReference type="InterPro" id="IPR001282">
    <property type="entry name" value="G6P_DH"/>
</dbReference>
<evidence type="ECO:0000256" key="8">
    <source>
        <dbReference type="ARBA" id="ARBA00023277"/>
    </source>
</evidence>
<evidence type="ECO:0000256" key="9">
    <source>
        <dbReference type="RuleBase" id="RU362120"/>
    </source>
</evidence>
<keyword evidence="6 9" id="KW-0521">NADP</keyword>
<name>A0A3G2S679_MALR7</name>
<comment type="pathway">
    <text evidence="1 9">Carbohydrate degradation; pentose phosphate pathway; D-ribulose 5-phosphate from D-glucose 6-phosphate (oxidative stage): step 1/3.</text>
</comment>
<dbReference type="PANTHER" id="PTHR23429">
    <property type="entry name" value="GLUCOSE-6-PHOSPHATE 1-DEHYDROGENASE G6PD"/>
    <property type="match status" value="1"/>
</dbReference>
<reference evidence="12 13" key="1">
    <citation type="submission" date="2018-10" db="EMBL/GenBank/DDBJ databases">
        <title>Complete genome sequence of Malassezia restricta CBS 7877.</title>
        <authorList>
            <person name="Morand S.C."/>
            <person name="Bertignac M."/>
            <person name="Iltis A."/>
            <person name="Kolder I."/>
            <person name="Pirovano W."/>
            <person name="Jourdain R."/>
            <person name="Clavaud C."/>
        </authorList>
    </citation>
    <scope>NUCLEOTIDE SEQUENCE [LARGE SCALE GENOMIC DNA]</scope>
    <source>
        <strain evidence="12 13">CBS 7877</strain>
    </source>
</reference>
<evidence type="ECO:0000256" key="6">
    <source>
        <dbReference type="ARBA" id="ARBA00022857"/>
    </source>
</evidence>
<evidence type="ECO:0000259" key="11">
    <source>
        <dbReference type="Pfam" id="PF02781"/>
    </source>
</evidence>
<dbReference type="AlphaFoldDB" id="A0A3G2S679"/>
<evidence type="ECO:0000256" key="2">
    <source>
        <dbReference type="ARBA" id="ARBA00009975"/>
    </source>
</evidence>
<dbReference type="UniPathway" id="UPA00115">
    <property type="reaction ID" value="UER00408"/>
</dbReference>
<keyword evidence="13" id="KW-1185">Reference proteome</keyword>
<dbReference type="HAMAP" id="MF_00966">
    <property type="entry name" value="G6PD"/>
    <property type="match status" value="1"/>
</dbReference>
<dbReference type="InterPro" id="IPR019796">
    <property type="entry name" value="G6P_DH_AS"/>
</dbReference>
<dbReference type="EMBL" id="CP033150">
    <property type="protein sequence ID" value="AYO42638.1"/>
    <property type="molecule type" value="Genomic_DNA"/>
</dbReference>
<dbReference type="OrthoDB" id="60984at2759"/>
<dbReference type="InterPro" id="IPR036291">
    <property type="entry name" value="NAD(P)-bd_dom_sf"/>
</dbReference>
<dbReference type="GO" id="GO:0009051">
    <property type="term" value="P:pentose-phosphate shunt, oxidative branch"/>
    <property type="evidence" value="ECO:0007669"/>
    <property type="project" value="TreeGrafter"/>
</dbReference>
<dbReference type="PRINTS" id="PR00079">
    <property type="entry name" value="G6PDHDRGNASE"/>
</dbReference>
<dbReference type="EC" id="1.1.1.49" evidence="3 9"/>
<dbReference type="GO" id="GO:0004345">
    <property type="term" value="F:glucose-6-phosphate dehydrogenase activity"/>
    <property type="evidence" value="ECO:0007669"/>
    <property type="project" value="UniProtKB-EC"/>
</dbReference>
<dbReference type="NCBIfam" id="TIGR00871">
    <property type="entry name" value="zwf"/>
    <property type="match status" value="1"/>
</dbReference>
<dbReference type="VEuPathDB" id="FungiDB:DNF11_1688"/>
<keyword evidence="5 9" id="KW-0313">Glucose metabolism</keyword>
<feature type="domain" description="Glucose-6-phosphate dehydrogenase C-terminal" evidence="11">
    <location>
        <begin position="194"/>
        <end position="475"/>
    </location>
</feature>
<dbReference type="SUPFAM" id="SSF55347">
    <property type="entry name" value="Glyceraldehyde-3-phosphate dehydrogenase-like, C-terminal domain"/>
    <property type="match status" value="1"/>
</dbReference>
<dbReference type="GO" id="GO:0006006">
    <property type="term" value="P:glucose metabolic process"/>
    <property type="evidence" value="ECO:0007669"/>
    <property type="project" value="UniProtKB-KW"/>
</dbReference>
<keyword evidence="7 9" id="KW-0560">Oxidoreductase</keyword>
<evidence type="ECO:0000313" key="12">
    <source>
        <dbReference type="EMBL" id="AYO42638.1"/>
    </source>
</evidence>
<evidence type="ECO:0000256" key="4">
    <source>
        <dbReference type="ARBA" id="ARBA00020444"/>
    </source>
</evidence>
<comment type="function">
    <text evidence="9">Catalyzes the rate-limiting step of the oxidative pentose-phosphate pathway, which represents a route for the dissimilation of carbohydrates besides glycolysis.</text>
</comment>
<dbReference type="InterPro" id="IPR022675">
    <property type="entry name" value="G6P_DH_C"/>
</dbReference>
<dbReference type="GO" id="GO:0050661">
    <property type="term" value="F:NADP binding"/>
    <property type="evidence" value="ECO:0007669"/>
    <property type="project" value="InterPro"/>
</dbReference>
<dbReference type="Proteomes" id="UP000269793">
    <property type="component" value="Chromosome III"/>
</dbReference>
<sequence length="495" mass="57249">MSSERQQVLSKDTTILVFGASGDLAKKKIFPALLRLFRHGDLPKDTIIVGYARSKMTQQEFHERISSHFEGPKEDQNAFLGMCRYLSGQYDEEASFRELNAQVSKWEFERNRQHRHRIFYLALPPNVFVPVSGHLRMFCYSEGNVNRIVIEKPFGRDVDSCREMLTSMKKMWSENETFRIDHYLGKEMIKNILPFRFGNGFIEHMLNNSMVDNVQFTFKEPFGTEGRGGYFDKFGIIRDIQQNHLCQVFSLFTMDEPANFSPEAIRDAKVKLLRSVRPISKDHALLGQYTATEDKPGYKDDETVPKDSNTPTFAAIVLKIENDRWRDVPFIMRAGKALDGAKVEIRVQFRDIKHKFDDKIERNELVLRIQPGEALYLTINAKLPGMTHLTVPVELDMTYRSRFQDAYIPEAYEALILDCLRDEHANFVRDDELEASWQIFTPLLHAIESGEVPCAPYKYGTSGPEGLRDFMGKFGYKPLDLYHRPQAQQDINAKV</sequence>
<dbReference type="Pfam" id="PF00479">
    <property type="entry name" value="G6PD_N"/>
    <property type="match status" value="1"/>
</dbReference>
<gene>
    <name evidence="12" type="primary">gsdA</name>
    <name evidence="12" type="ORF">DNF11_1688</name>
</gene>
<accession>A0A3G2S679</accession>
<dbReference type="GO" id="GO:0005829">
    <property type="term" value="C:cytosol"/>
    <property type="evidence" value="ECO:0007669"/>
    <property type="project" value="TreeGrafter"/>
</dbReference>
<dbReference type="PROSITE" id="PS00069">
    <property type="entry name" value="G6P_DEHYDROGENASE"/>
    <property type="match status" value="1"/>
</dbReference>
<comment type="catalytic activity">
    <reaction evidence="9">
        <text>D-glucose 6-phosphate + NADP(+) = 6-phospho-D-glucono-1,5-lactone + NADPH + H(+)</text>
        <dbReference type="Rhea" id="RHEA:15841"/>
        <dbReference type="ChEBI" id="CHEBI:15378"/>
        <dbReference type="ChEBI" id="CHEBI:57783"/>
        <dbReference type="ChEBI" id="CHEBI:57955"/>
        <dbReference type="ChEBI" id="CHEBI:58349"/>
        <dbReference type="ChEBI" id="CHEBI:61548"/>
        <dbReference type="EC" id="1.1.1.49"/>
    </reaction>
</comment>
<dbReference type="InterPro" id="IPR022674">
    <property type="entry name" value="G6P_DH_NAD-bd"/>
</dbReference>
<proteinExistence type="inferred from homology"/>
<evidence type="ECO:0000259" key="10">
    <source>
        <dbReference type="Pfam" id="PF00479"/>
    </source>
</evidence>